<dbReference type="SUPFAM" id="SSF51905">
    <property type="entry name" value="FAD/NAD(P)-binding domain"/>
    <property type="match status" value="1"/>
</dbReference>
<evidence type="ECO:0000313" key="3">
    <source>
        <dbReference type="Proteomes" id="UP001321542"/>
    </source>
</evidence>
<sequence length="465" mass="49830">MRYRRGPWQSYWMREALADERPGPSETLRGRHAVDVCVVGGGYTGLWTAIELKTREPGVEVAVIEGQLCGSGASGANAGYLMNLWPKYSFLDALVGRQEALRLARASSDAVDEIIEFCQAKGIDAGIRREGWLWTSTSPAQDGAWTDTQSALDGVAECPLREVGPAEALRLGGIGARGGVFDPTAATLQPALLARGLRRAALDLGVQVFEDTPVRTVSEKPGSAVVHTDTGEVRADGVVLAINAWMAGFPSVRKRMVVTASDNLVTRALPGELLEQAGQDGIGVSDSTRLLNYWRTTGDGRLLFGKGGVGLGFGACGADSMFGPASKRTPLGQELRRILPMATRAGVQDTWRAPVEYSLTSLPFFEALPGHERVFYGAGYSGDGVGPARLGGKILASLVLREQDEWSQCGLVRPPQGWLPPEPFRFLGGQLVKSALLRIEAAENAGRTPHLLARTLGRLDPTNWV</sequence>
<gene>
    <name evidence="2" type="ORF">SGFS_017900</name>
</gene>
<dbReference type="EMBL" id="AP018448">
    <property type="protein sequence ID" value="BBC30496.1"/>
    <property type="molecule type" value="Genomic_DNA"/>
</dbReference>
<accession>A0ABN5VBK1</accession>
<reference evidence="2 3" key="1">
    <citation type="journal article" date="2010" name="ChemBioChem">
        <title>Cloning and characterization of the biosynthetic gene cluster of 16-membered macrolide antibiotic FD-891: involvement of a dual functional cytochrome P450 monooxygenase catalyzing epoxidation and hydroxylation.</title>
        <authorList>
            <person name="Kudo F."/>
            <person name="Motegi A."/>
            <person name="Mizoue K."/>
            <person name="Eguchi T."/>
        </authorList>
    </citation>
    <scope>NUCLEOTIDE SEQUENCE [LARGE SCALE GENOMIC DNA]</scope>
    <source>
        <strain evidence="2 3">A-8890</strain>
    </source>
</reference>
<dbReference type="InterPro" id="IPR036188">
    <property type="entry name" value="FAD/NAD-bd_sf"/>
</dbReference>
<dbReference type="Proteomes" id="UP001321542">
    <property type="component" value="Chromosome"/>
</dbReference>
<dbReference type="PANTHER" id="PTHR13847:SF285">
    <property type="entry name" value="FAD DEPENDENT OXIDOREDUCTASE DOMAIN-CONTAINING PROTEIN"/>
    <property type="match status" value="1"/>
</dbReference>
<proteinExistence type="predicted"/>
<keyword evidence="3" id="KW-1185">Reference proteome</keyword>
<protein>
    <recommendedName>
        <fullName evidence="1">FAD dependent oxidoreductase domain-containing protein</fullName>
    </recommendedName>
</protein>
<dbReference type="Pfam" id="PF01266">
    <property type="entry name" value="DAO"/>
    <property type="match status" value="1"/>
</dbReference>
<dbReference type="InterPro" id="IPR006076">
    <property type="entry name" value="FAD-dep_OxRdtase"/>
</dbReference>
<evidence type="ECO:0000313" key="2">
    <source>
        <dbReference type="EMBL" id="BBC30496.1"/>
    </source>
</evidence>
<evidence type="ECO:0000259" key="1">
    <source>
        <dbReference type="Pfam" id="PF01266"/>
    </source>
</evidence>
<dbReference type="RefSeq" id="WP_286249125.1">
    <property type="nucleotide sequence ID" value="NZ_AP018448.1"/>
</dbReference>
<reference evidence="2 3" key="2">
    <citation type="journal article" date="2023" name="ChemBioChem">
        <title>Acyltransferase Domain Exchange between Two Independent Type I Polyketide Synthases in the Same Producer Strain of Macrolide Antibiotics.</title>
        <authorList>
            <person name="Kudo F."/>
            <person name="Kishikawa K."/>
            <person name="Tsuboi K."/>
            <person name="Kido T."/>
            <person name="Usui T."/>
            <person name="Hashimoto J."/>
            <person name="Shin-Ya K."/>
            <person name="Miyanaga A."/>
            <person name="Eguchi T."/>
        </authorList>
    </citation>
    <scope>NUCLEOTIDE SEQUENCE [LARGE SCALE GENOMIC DNA]</scope>
    <source>
        <strain evidence="2 3">A-8890</strain>
    </source>
</reference>
<name>A0ABN5VBK1_9ACTN</name>
<feature type="domain" description="FAD dependent oxidoreductase" evidence="1">
    <location>
        <begin position="35"/>
        <end position="398"/>
    </location>
</feature>
<dbReference type="PANTHER" id="PTHR13847">
    <property type="entry name" value="SARCOSINE DEHYDROGENASE-RELATED"/>
    <property type="match status" value="1"/>
</dbReference>
<dbReference type="Gene3D" id="3.50.50.60">
    <property type="entry name" value="FAD/NAD(P)-binding domain"/>
    <property type="match status" value="1"/>
</dbReference>
<organism evidence="2 3">
    <name type="scientific">Streptomyces graminofaciens</name>
    <dbReference type="NCBI Taxonomy" id="68212"/>
    <lineage>
        <taxon>Bacteria</taxon>
        <taxon>Bacillati</taxon>
        <taxon>Actinomycetota</taxon>
        <taxon>Actinomycetes</taxon>
        <taxon>Kitasatosporales</taxon>
        <taxon>Streptomycetaceae</taxon>
        <taxon>Streptomyces</taxon>
    </lineage>
</organism>
<dbReference type="Gene3D" id="3.30.9.10">
    <property type="entry name" value="D-Amino Acid Oxidase, subunit A, domain 2"/>
    <property type="match status" value="1"/>
</dbReference>